<protein>
    <submittedName>
        <fullName evidence="1">Uncharacterized protein</fullName>
    </submittedName>
</protein>
<sequence>MPSLSNYRLDAYRLGGVEQNTTSRSFITKMYEEPMPGNTVSDQLLFTIPASNNYVDFYSVGEAAAHYTPGLALIASTNGGNGAGYSKVSLLFEDEGGKFSGNMLESKGEYNNGLGFASMHLDRATRILTFVRTYKHGGQAVQDVYTIPSIFNTFGQIKVKVRHTSNPASTNKMRATIDAAFLITT</sequence>
<dbReference type="AlphaFoldDB" id="A0A1X7GNP8"/>
<reference evidence="1 2" key="1">
    <citation type="submission" date="2017-04" db="EMBL/GenBank/DDBJ databases">
        <authorList>
            <person name="Afonso C.L."/>
            <person name="Miller P.J."/>
            <person name="Scott M.A."/>
            <person name="Spackman E."/>
            <person name="Goraichik I."/>
            <person name="Dimitrov K.M."/>
            <person name="Suarez D.L."/>
            <person name="Swayne D.E."/>
        </authorList>
    </citation>
    <scope>NUCLEOTIDE SEQUENCE [LARGE SCALE GENOMIC DNA]</scope>
    <source>
        <strain evidence="1 2">N3/975</strain>
    </source>
</reference>
<organism evidence="1 2">
    <name type="scientific">Paenibacillus uliginis N3/975</name>
    <dbReference type="NCBI Taxonomy" id="1313296"/>
    <lineage>
        <taxon>Bacteria</taxon>
        <taxon>Bacillati</taxon>
        <taxon>Bacillota</taxon>
        <taxon>Bacilli</taxon>
        <taxon>Bacillales</taxon>
        <taxon>Paenibacillaceae</taxon>
        <taxon>Paenibacillus</taxon>
    </lineage>
</organism>
<evidence type="ECO:0000313" key="2">
    <source>
        <dbReference type="Proteomes" id="UP000192940"/>
    </source>
</evidence>
<keyword evidence="2" id="KW-1185">Reference proteome</keyword>
<accession>A0A1X7GNP8</accession>
<dbReference type="Proteomes" id="UP000192940">
    <property type="component" value="Chromosome I"/>
</dbReference>
<dbReference type="STRING" id="1313296.SAMN05661091_0878"/>
<dbReference type="RefSeq" id="WP_208917924.1">
    <property type="nucleotide sequence ID" value="NZ_LT840184.1"/>
</dbReference>
<evidence type="ECO:0000313" key="1">
    <source>
        <dbReference type="EMBL" id="SMF72512.1"/>
    </source>
</evidence>
<dbReference type="EMBL" id="LT840184">
    <property type="protein sequence ID" value="SMF72512.1"/>
    <property type="molecule type" value="Genomic_DNA"/>
</dbReference>
<proteinExistence type="predicted"/>
<gene>
    <name evidence="1" type="ORF">SAMN05661091_0878</name>
</gene>
<name>A0A1X7GNP8_9BACL</name>